<organism evidence="1 2">
    <name type="scientific">Didymella exigua CBS 183.55</name>
    <dbReference type="NCBI Taxonomy" id="1150837"/>
    <lineage>
        <taxon>Eukaryota</taxon>
        <taxon>Fungi</taxon>
        <taxon>Dikarya</taxon>
        <taxon>Ascomycota</taxon>
        <taxon>Pezizomycotina</taxon>
        <taxon>Dothideomycetes</taxon>
        <taxon>Pleosporomycetidae</taxon>
        <taxon>Pleosporales</taxon>
        <taxon>Pleosporineae</taxon>
        <taxon>Didymellaceae</taxon>
        <taxon>Didymella</taxon>
    </lineage>
</organism>
<protein>
    <submittedName>
        <fullName evidence="1">Uncharacterized protein</fullName>
    </submittedName>
</protein>
<dbReference type="RefSeq" id="XP_033443687.1">
    <property type="nucleotide sequence ID" value="XM_033590316.1"/>
</dbReference>
<evidence type="ECO:0000313" key="2">
    <source>
        <dbReference type="Proteomes" id="UP000800082"/>
    </source>
</evidence>
<dbReference type="OrthoDB" id="2269373at2759"/>
<reference evidence="1" key="1">
    <citation type="journal article" date="2020" name="Stud. Mycol.">
        <title>101 Dothideomycetes genomes: a test case for predicting lifestyles and emergence of pathogens.</title>
        <authorList>
            <person name="Haridas S."/>
            <person name="Albert R."/>
            <person name="Binder M."/>
            <person name="Bloem J."/>
            <person name="Labutti K."/>
            <person name="Salamov A."/>
            <person name="Andreopoulos B."/>
            <person name="Baker S."/>
            <person name="Barry K."/>
            <person name="Bills G."/>
            <person name="Bluhm B."/>
            <person name="Cannon C."/>
            <person name="Castanera R."/>
            <person name="Culley D."/>
            <person name="Daum C."/>
            <person name="Ezra D."/>
            <person name="Gonzalez J."/>
            <person name="Henrissat B."/>
            <person name="Kuo A."/>
            <person name="Liang C."/>
            <person name="Lipzen A."/>
            <person name="Lutzoni F."/>
            <person name="Magnuson J."/>
            <person name="Mondo S."/>
            <person name="Nolan M."/>
            <person name="Ohm R."/>
            <person name="Pangilinan J."/>
            <person name="Park H.-J."/>
            <person name="Ramirez L."/>
            <person name="Alfaro M."/>
            <person name="Sun H."/>
            <person name="Tritt A."/>
            <person name="Yoshinaga Y."/>
            <person name="Zwiers L.-H."/>
            <person name="Turgeon B."/>
            <person name="Goodwin S."/>
            <person name="Spatafora J."/>
            <person name="Crous P."/>
            <person name="Grigoriev I."/>
        </authorList>
    </citation>
    <scope>NUCLEOTIDE SEQUENCE</scope>
    <source>
        <strain evidence="1">CBS 183.55</strain>
    </source>
</reference>
<accession>A0A6A5R8X4</accession>
<dbReference type="Proteomes" id="UP000800082">
    <property type="component" value="Unassembled WGS sequence"/>
</dbReference>
<keyword evidence="2" id="KW-1185">Reference proteome</keyword>
<evidence type="ECO:0000313" key="1">
    <source>
        <dbReference type="EMBL" id="KAF1923434.1"/>
    </source>
</evidence>
<sequence>MPPQTSAAEEDPGNVGVDVLVTARQVVMSQEWQMYEYEEQIRDLEEILNETSDEKSDRAIGDAPEAFAPDISRLIFGSPTSSTGLRLLKPRPVEDFTLWQAYLDSIDPLIKLFHAPTV</sequence>
<dbReference type="EMBL" id="ML979005">
    <property type="protein sequence ID" value="KAF1923434.1"/>
    <property type="molecule type" value="Genomic_DNA"/>
</dbReference>
<dbReference type="GeneID" id="54347980"/>
<dbReference type="AlphaFoldDB" id="A0A6A5R8X4"/>
<proteinExistence type="predicted"/>
<gene>
    <name evidence="1" type="ORF">M421DRAFT_406534</name>
</gene>
<name>A0A6A5R8X4_9PLEO</name>